<feature type="region of interest" description="Disordered" evidence="1">
    <location>
        <begin position="70"/>
        <end position="97"/>
    </location>
</feature>
<protein>
    <submittedName>
        <fullName evidence="2">Uncharacterized protein</fullName>
    </submittedName>
</protein>
<gene>
    <name evidence="2" type="ORF">X777_03492</name>
</gene>
<organism evidence="2 3">
    <name type="scientific">Ooceraea biroi</name>
    <name type="common">Clonal raider ant</name>
    <name type="synonym">Cerapachys biroi</name>
    <dbReference type="NCBI Taxonomy" id="2015173"/>
    <lineage>
        <taxon>Eukaryota</taxon>
        <taxon>Metazoa</taxon>
        <taxon>Ecdysozoa</taxon>
        <taxon>Arthropoda</taxon>
        <taxon>Hexapoda</taxon>
        <taxon>Insecta</taxon>
        <taxon>Pterygota</taxon>
        <taxon>Neoptera</taxon>
        <taxon>Endopterygota</taxon>
        <taxon>Hymenoptera</taxon>
        <taxon>Apocrita</taxon>
        <taxon>Aculeata</taxon>
        <taxon>Formicoidea</taxon>
        <taxon>Formicidae</taxon>
        <taxon>Dorylinae</taxon>
        <taxon>Ooceraea</taxon>
    </lineage>
</organism>
<evidence type="ECO:0000256" key="1">
    <source>
        <dbReference type="SAM" id="MobiDB-lite"/>
    </source>
</evidence>
<proteinExistence type="predicted"/>
<keyword evidence="3" id="KW-1185">Reference proteome</keyword>
<evidence type="ECO:0000313" key="2">
    <source>
        <dbReference type="EMBL" id="EZA56160.1"/>
    </source>
</evidence>
<sequence>ASKAREVPPRNKRIMRTRFDVFEYLISAARQSRLITERFTADQTVIRVELTKDHVGPRCNIQPQFLCPPRRRARRSANERKRARRERQAAERSSTRSGLSTLEFYTWRRSATRIERELRSERDTRKERKNERESESERESREKRFIRVEWNVEWSVGRLVGWSDGCLLAWLVGWLAGRPLLAWVGVCGSRV</sequence>
<feature type="non-terminal residue" evidence="2">
    <location>
        <position position="1"/>
    </location>
</feature>
<accession>A0A026WJJ0</accession>
<dbReference type="EMBL" id="KK107168">
    <property type="protein sequence ID" value="EZA56160.1"/>
    <property type="molecule type" value="Genomic_DNA"/>
</dbReference>
<dbReference type="AlphaFoldDB" id="A0A026WJJ0"/>
<name>A0A026WJJ0_OOCBI</name>
<dbReference type="Proteomes" id="UP000053097">
    <property type="component" value="Unassembled WGS sequence"/>
</dbReference>
<feature type="compositionally biased region" description="Basic and acidic residues" evidence="1">
    <location>
        <begin position="76"/>
        <end position="94"/>
    </location>
</feature>
<reference evidence="2 3" key="1">
    <citation type="journal article" date="2014" name="Curr. Biol.">
        <title>The genome of the clonal raider ant Cerapachys biroi.</title>
        <authorList>
            <person name="Oxley P.R."/>
            <person name="Ji L."/>
            <person name="Fetter-Pruneda I."/>
            <person name="McKenzie S.K."/>
            <person name="Li C."/>
            <person name="Hu H."/>
            <person name="Zhang G."/>
            <person name="Kronauer D.J."/>
        </authorList>
    </citation>
    <scope>NUCLEOTIDE SEQUENCE [LARGE SCALE GENOMIC DNA]</scope>
</reference>
<evidence type="ECO:0000313" key="3">
    <source>
        <dbReference type="Proteomes" id="UP000053097"/>
    </source>
</evidence>